<accession>A0A1F5FY27</accession>
<feature type="compositionally biased region" description="Polar residues" evidence="1">
    <location>
        <begin position="1"/>
        <end position="13"/>
    </location>
</feature>
<organism evidence="2 3">
    <name type="scientific">Candidatus Curtissbacteria bacterium RBG_13_40_7</name>
    <dbReference type="NCBI Taxonomy" id="1797706"/>
    <lineage>
        <taxon>Bacteria</taxon>
        <taxon>Candidatus Curtissiibacteriota</taxon>
    </lineage>
</organism>
<name>A0A1F5FY27_9BACT</name>
<sequence>MTVQDDQVGGKTSASRDDQTQKIQNQPVSGTLLKEQESKPIVDGEEEKIVAQITTRGERLDSETIDSLRSSISEAKLATPEPKVPPEVGDIGLKAPQEEADSVVSKGATIQLPATEQEYKTGLHQKVKAIVVDKVVVGASSLFALATLVGRLIKIAHKHTLRIVFRKGGQEDAN</sequence>
<dbReference type="AlphaFoldDB" id="A0A1F5FY27"/>
<evidence type="ECO:0000313" key="2">
    <source>
        <dbReference type="EMBL" id="OGD84501.1"/>
    </source>
</evidence>
<protein>
    <submittedName>
        <fullName evidence="2">Uncharacterized protein</fullName>
    </submittedName>
</protein>
<dbReference type="EMBL" id="MFAU01000020">
    <property type="protein sequence ID" value="OGD84501.1"/>
    <property type="molecule type" value="Genomic_DNA"/>
</dbReference>
<reference evidence="2 3" key="1">
    <citation type="journal article" date="2016" name="Nat. Commun.">
        <title>Thousands of microbial genomes shed light on interconnected biogeochemical processes in an aquifer system.</title>
        <authorList>
            <person name="Anantharaman K."/>
            <person name="Brown C.T."/>
            <person name="Hug L.A."/>
            <person name="Sharon I."/>
            <person name="Castelle C.J."/>
            <person name="Probst A.J."/>
            <person name="Thomas B.C."/>
            <person name="Singh A."/>
            <person name="Wilkins M.J."/>
            <person name="Karaoz U."/>
            <person name="Brodie E.L."/>
            <person name="Williams K.H."/>
            <person name="Hubbard S.S."/>
            <person name="Banfield J.F."/>
        </authorList>
    </citation>
    <scope>NUCLEOTIDE SEQUENCE [LARGE SCALE GENOMIC DNA]</scope>
</reference>
<gene>
    <name evidence="2" type="ORF">A2165_01450</name>
</gene>
<comment type="caution">
    <text evidence="2">The sequence shown here is derived from an EMBL/GenBank/DDBJ whole genome shotgun (WGS) entry which is preliminary data.</text>
</comment>
<feature type="region of interest" description="Disordered" evidence="1">
    <location>
        <begin position="1"/>
        <end position="46"/>
    </location>
</feature>
<feature type="region of interest" description="Disordered" evidence="1">
    <location>
        <begin position="72"/>
        <end position="104"/>
    </location>
</feature>
<evidence type="ECO:0000256" key="1">
    <source>
        <dbReference type="SAM" id="MobiDB-lite"/>
    </source>
</evidence>
<dbReference type="Proteomes" id="UP000179252">
    <property type="component" value="Unassembled WGS sequence"/>
</dbReference>
<evidence type="ECO:0000313" key="3">
    <source>
        <dbReference type="Proteomes" id="UP000179252"/>
    </source>
</evidence>
<proteinExistence type="predicted"/>